<accession>A0A4R2GHL6</accession>
<evidence type="ECO:0000256" key="5">
    <source>
        <dbReference type="ARBA" id="ARBA00022839"/>
    </source>
</evidence>
<dbReference type="GO" id="GO:0008855">
    <property type="term" value="F:exodeoxyribonuclease VII activity"/>
    <property type="evidence" value="ECO:0007669"/>
    <property type="project" value="UniProtKB-UniRule"/>
</dbReference>
<dbReference type="SUPFAM" id="SSF116842">
    <property type="entry name" value="XseB-like"/>
    <property type="match status" value="1"/>
</dbReference>
<dbReference type="Gene3D" id="1.10.287.1040">
    <property type="entry name" value="Exonuclease VII, small subunit"/>
    <property type="match status" value="1"/>
</dbReference>
<keyword evidence="9" id="KW-1185">Reference proteome</keyword>
<dbReference type="OrthoDB" id="1525214at2"/>
<dbReference type="GO" id="GO:0009318">
    <property type="term" value="C:exodeoxyribonuclease VII complex"/>
    <property type="evidence" value="ECO:0007669"/>
    <property type="project" value="UniProtKB-UniRule"/>
</dbReference>
<organism evidence="8 9">
    <name type="scientific">Natronoflexus pectinivorans</name>
    <dbReference type="NCBI Taxonomy" id="682526"/>
    <lineage>
        <taxon>Bacteria</taxon>
        <taxon>Pseudomonadati</taxon>
        <taxon>Bacteroidota</taxon>
        <taxon>Bacteroidia</taxon>
        <taxon>Marinilabiliales</taxon>
        <taxon>Marinilabiliaceae</taxon>
        <taxon>Natronoflexus</taxon>
    </lineage>
</organism>
<comment type="caution">
    <text evidence="8">The sequence shown here is derived from an EMBL/GenBank/DDBJ whole genome shotgun (WGS) entry which is preliminary data.</text>
</comment>
<dbReference type="InterPro" id="IPR037004">
    <property type="entry name" value="Exonuc_VII_ssu_sf"/>
</dbReference>
<evidence type="ECO:0000313" key="8">
    <source>
        <dbReference type="EMBL" id="TCO07622.1"/>
    </source>
</evidence>
<dbReference type="Proteomes" id="UP000295221">
    <property type="component" value="Unassembled WGS sequence"/>
</dbReference>
<dbReference type="GO" id="GO:0006308">
    <property type="term" value="P:DNA catabolic process"/>
    <property type="evidence" value="ECO:0007669"/>
    <property type="project" value="UniProtKB-UniRule"/>
</dbReference>
<feature type="coiled-coil region" evidence="7">
    <location>
        <begin position="1"/>
        <end position="42"/>
    </location>
</feature>
<dbReference type="RefSeq" id="WP_132433956.1">
    <property type="nucleotide sequence ID" value="NZ_SLWK01000007.1"/>
</dbReference>
<dbReference type="NCBIfam" id="TIGR01280">
    <property type="entry name" value="xseB"/>
    <property type="match status" value="1"/>
</dbReference>
<evidence type="ECO:0000313" key="9">
    <source>
        <dbReference type="Proteomes" id="UP000295221"/>
    </source>
</evidence>
<proteinExistence type="inferred from homology"/>
<dbReference type="AlphaFoldDB" id="A0A4R2GHL6"/>
<reference evidence="8 9" key="1">
    <citation type="submission" date="2019-03" db="EMBL/GenBank/DDBJ databases">
        <title>Genomic Encyclopedia of Type Strains, Phase IV (KMG-IV): sequencing the most valuable type-strain genomes for metagenomic binning, comparative biology and taxonomic classification.</title>
        <authorList>
            <person name="Goeker M."/>
        </authorList>
    </citation>
    <scope>NUCLEOTIDE SEQUENCE [LARGE SCALE GENOMIC DNA]</scope>
    <source>
        <strain evidence="8 9">DSM 24179</strain>
    </source>
</reference>
<evidence type="ECO:0000256" key="4">
    <source>
        <dbReference type="ARBA" id="ARBA00022801"/>
    </source>
</evidence>
<evidence type="ECO:0000256" key="7">
    <source>
        <dbReference type="SAM" id="Coils"/>
    </source>
</evidence>
<keyword evidence="4" id="KW-0378">Hydrolase</keyword>
<dbReference type="InterPro" id="IPR003761">
    <property type="entry name" value="Exonuc_VII_S"/>
</dbReference>
<evidence type="ECO:0000256" key="1">
    <source>
        <dbReference type="ARBA" id="ARBA00009998"/>
    </source>
</evidence>
<sequence>MSKKKLKYSEAIAEIEEVLEQMENEELDVDDLSEKVKRVSELIRLCREKLTKTEDEVVKVLNEIED</sequence>
<comment type="similarity">
    <text evidence="1">Belongs to the XseB family.</text>
</comment>
<evidence type="ECO:0000256" key="6">
    <source>
        <dbReference type="NCBIfam" id="TIGR01280"/>
    </source>
</evidence>
<keyword evidence="2" id="KW-0963">Cytoplasm</keyword>
<gene>
    <name evidence="8" type="ORF">EV194_1076</name>
</gene>
<keyword evidence="3" id="KW-0540">Nuclease</keyword>
<evidence type="ECO:0000256" key="3">
    <source>
        <dbReference type="ARBA" id="ARBA00022722"/>
    </source>
</evidence>
<protein>
    <recommendedName>
        <fullName evidence="6">Exodeoxyribonuclease VII small subunit</fullName>
        <ecNumber evidence="6">3.1.11.6</ecNumber>
    </recommendedName>
</protein>
<dbReference type="EMBL" id="SLWK01000007">
    <property type="protein sequence ID" value="TCO07622.1"/>
    <property type="molecule type" value="Genomic_DNA"/>
</dbReference>
<name>A0A4R2GHL6_9BACT</name>
<keyword evidence="7" id="KW-0175">Coiled coil</keyword>
<keyword evidence="5" id="KW-0269">Exonuclease</keyword>
<dbReference type="EC" id="3.1.11.6" evidence="6"/>
<evidence type="ECO:0000256" key="2">
    <source>
        <dbReference type="ARBA" id="ARBA00022490"/>
    </source>
</evidence>
<dbReference type="Pfam" id="PF02609">
    <property type="entry name" value="Exonuc_VII_S"/>
    <property type="match status" value="1"/>
</dbReference>